<dbReference type="InterPro" id="IPR001437">
    <property type="entry name" value="Tscrpt_elong_fac_GreA/B_C"/>
</dbReference>
<evidence type="ECO:0000313" key="2">
    <source>
        <dbReference type="EMBL" id="KII80370.1"/>
    </source>
</evidence>
<feature type="domain" description="Transcription elongation factor GreA/GreB C-terminal" evidence="1">
    <location>
        <begin position="122"/>
        <end position="159"/>
    </location>
</feature>
<sequence>MHKQQLVIDIIAALQQKLVIAHSSTQTAIDAATDDQTVSEHKYDTLALEAAYLAHGQAMRVQECEHELSVMRNLTLRCFTDCAIAVGAYVEVEDEFEVSKHFFIAPCSGGLEVLSQQQQVYLLTVLSPLGKALKGKQEGDEVIVKIGDHSKVYQVVTVS</sequence>
<dbReference type="AlphaFoldDB" id="A0A0C2JWQ8"/>
<keyword evidence="3" id="KW-1185">Reference proteome</keyword>
<comment type="caution">
    <text evidence="2">The sequence shown here is derived from an EMBL/GenBank/DDBJ whole genome shotgun (WGS) entry which is preliminary data.</text>
</comment>
<organism evidence="2 3">
    <name type="scientific">Vibrio renipiscarius</name>
    <dbReference type="NCBI Taxonomy" id="1461322"/>
    <lineage>
        <taxon>Bacteria</taxon>
        <taxon>Pseudomonadati</taxon>
        <taxon>Pseudomonadota</taxon>
        <taxon>Gammaproteobacteria</taxon>
        <taxon>Vibrionales</taxon>
        <taxon>Vibrionaceae</taxon>
        <taxon>Vibrio</taxon>
    </lineage>
</organism>
<evidence type="ECO:0000313" key="3">
    <source>
        <dbReference type="Proteomes" id="UP000031672"/>
    </source>
</evidence>
<keyword evidence="2" id="KW-0251">Elongation factor</keyword>
<dbReference type="GO" id="GO:0003746">
    <property type="term" value="F:translation elongation factor activity"/>
    <property type="evidence" value="ECO:0007669"/>
    <property type="project" value="UniProtKB-KW"/>
</dbReference>
<dbReference type="GO" id="GO:0032784">
    <property type="term" value="P:regulation of DNA-templated transcription elongation"/>
    <property type="evidence" value="ECO:0007669"/>
    <property type="project" value="InterPro"/>
</dbReference>
<dbReference type="SUPFAM" id="SSF54534">
    <property type="entry name" value="FKBP-like"/>
    <property type="match status" value="1"/>
</dbReference>
<protein>
    <submittedName>
        <fullName evidence="2">Transcription elongation factor</fullName>
    </submittedName>
</protein>
<name>A0A0C2JWQ8_9VIBR</name>
<dbReference type="InterPro" id="IPR036953">
    <property type="entry name" value="GreA/GreB_C_sf"/>
</dbReference>
<dbReference type="OrthoDB" id="5293337at2"/>
<dbReference type="Pfam" id="PF01272">
    <property type="entry name" value="GreA_GreB"/>
    <property type="match status" value="1"/>
</dbReference>
<dbReference type="GO" id="GO:0003677">
    <property type="term" value="F:DNA binding"/>
    <property type="evidence" value="ECO:0007669"/>
    <property type="project" value="InterPro"/>
</dbReference>
<keyword evidence="2" id="KW-0648">Protein biosynthesis</keyword>
<evidence type="ECO:0000259" key="1">
    <source>
        <dbReference type="Pfam" id="PF01272"/>
    </source>
</evidence>
<reference evidence="2 3" key="1">
    <citation type="submission" date="2014-11" db="EMBL/GenBank/DDBJ databases">
        <title>Draft Genome Sequence of Vibrio piscirenalis strains CECT 8603T and CECT 8604, two marine Gammaproteobacterium isolated from cultured gilthead sea bream (Sparus aurata).</title>
        <authorList>
            <person name="Arahal D.R."/>
            <person name="Rodrigo-Torres L."/>
            <person name="Lucena T."/>
            <person name="Pujalte M.J."/>
        </authorList>
    </citation>
    <scope>NUCLEOTIDE SEQUENCE [LARGE SCALE GENOMIC DNA]</scope>
    <source>
        <strain evidence="2 3">DCR 1-4-2</strain>
    </source>
</reference>
<dbReference type="RefSeq" id="WP_040987451.1">
    <property type="nucleotide sequence ID" value="NZ_JBFRUC010000023.1"/>
</dbReference>
<dbReference type="Proteomes" id="UP000031672">
    <property type="component" value="Unassembled WGS sequence"/>
</dbReference>
<accession>A0A0C2NW75</accession>
<accession>A0A0C2JWQ8</accession>
<gene>
    <name evidence="2" type="ORF">OJ16_03360</name>
</gene>
<dbReference type="EMBL" id="JTKH01000006">
    <property type="protein sequence ID" value="KII80370.1"/>
    <property type="molecule type" value="Genomic_DNA"/>
</dbReference>
<dbReference type="Gene3D" id="3.10.50.30">
    <property type="entry name" value="Transcription elongation factor, GreA/GreB, C-terminal domain"/>
    <property type="match status" value="1"/>
</dbReference>
<dbReference type="STRING" id="1461322.OJ16_03360"/>
<proteinExistence type="predicted"/>